<reference evidence="9" key="1">
    <citation type="journal article" date="2019" name="Int. J. Syst. Evol. Microbiol.">
        <title>The Global Catalogue of Microorganisms (GCM) 10K type strain sequencing project: providing services to taxonomists for standard genome sequencing and annotation.</title>
        <authorList>
            <consortium name="The Broad Institute Genomics Platform"/>
            <consortium name="The Broad Institute Genome Sequencing Center for Infectious Disease"/>
            <person name="Wu L."/>
            <person name="Ma J."/>
        </authorList>
    </citation>
    <scope>NUCLEOTIDE SEQUENCE [LARGE SCALE GENOMIC DNA]</scope>
    <source>
        <strain evidence="9">JCM 16014</strain>
    </source>
</reference>
<keyword evidence="1 6" id="KW-0479">Metal-binding</keyword>
<evidence type="ECO:0000256" key="7">
    <source>
        <dbReference type="SAM" id="MobiDB-lite"/>
    </source>
</evidence>
<proteinExistence type="inferred from homology"/>
<evidence type="ECO:0000256" key="1">
    <source>
        <dbReference type="ARBA" id="ARBA00022723"/>
    </source>
</evidence>
<comment type="cofactor">
    <cofactor evidence="6">
        <name>Mn(2+)</name>
        <dbReference type="ChEBI" id="CHEBI:29035"/>
    </cofactor>
    <text evidence="6">Binds 1 Mn(2+) ion per subunit.</text>
</comment>
<protein>
    <recommendedName>
        <fullName evidence="6">Pseudouridine-5'-phosphate glycosidase</fullName>
        <shortName evidence="6">PsiMP glycosidase</shortName>
        <ecNumber evidence="6">4.2.1.70</ecNumber>
    </recommendedName>
</protein>
<name>A0ABP5GQ15_9ACTN</name>
<dbReference type="InterPro" id="IPR022830">
    <property type="entry name" value="Indigdn_synthA-like"/>
</dbReference>
<dbReference type="PANTHER" id="PTHR42909">
    <property type="entry name" value="ZGC:136858"/>
    <property type="match status" value="1"/>
</dbReference>
<comment type="catalytic activity">
    <reaction evidence="6">
        <text>D-ribose 5-phosphate + uracil = psi-UMP + H2O</text>
        <dbReference type="Rhea" id="RHEA:18337"/>
        <dbReference type="ChEBI" id="CHEBI:15377"/>
        <dbReference type="ChEBI" id="CHEBI:17568"/>
        <dbReference type="ChEBI" id="CHEBI:58380"/>
        <dbReference type="ChEBI" id="CHEBI:78346"/>
        <dbReference type="EC" id="4.2.1.70"/>
    </reaction>
</comment>
<comment type="function">
    <text evidence="6">Catalyzes the reversible cleavage of pseudouridine 5'-phosphate (PsiMP) to ribose 5-phosphate and uracil. Functions biologically in the cleavage direction, as part of a pseudouridine degradation pathway.</text>
</comment>
<dbReference type="InterPro" id="IPR007342">
    <property type="entry name" value="PsuG"/>
</dbReference>
<feature type="active site" description="Nucleophile" evidence="6">
    <location>
        <position position="157"/>
    </location>
</feature>
<keyword evidence="2 6" id="KW-0378">Hydrolase</keyword>
<evidence type="ECO:0000256" key="2">
    <source>
        <dbReference type="ARBA" id="ARBA00022801"/>
    </source>
</evidence>
<comment type="caution">
    <text evidence="8">The sequence shown here is derived from an EMBL/GenBank/DDBJ whole genome shotgun (WGS) entry which is preliminary data.</text>
</comment>
<evidence type="ECO:0000256" key="3">
    <source>
        <dbReference type="ARBA" id="ARBA00023211"/>
    </source>
</evidence>
<feature type="active site" description="Proton donor" evidence="6">
    <location>
        <position position="23"/>
    </location>
</feature>
<dbReference type="GO" id="GO:0016798">
    <property type="term" value="F:hydrolase activity, acting on glycosyl bonds"/>
    <property type="evidence" value="ECO:0007669"/>
    <property type="project" value="UniProtKB-KW"/>
</dbReference>
<comment type="similarity">
    <text evidence="6">Belongs to the pseudouridine-5'-phosphate glycosidase family.</text>
</comment>
<feature type="binding site" evidence="6">
    <location>
        <position position="136"/>
    </location>
    <ligand>
        <name>Mn(2+)</name>
        <dbReference type="ChEBI" id="CHEBI:29035"/>
    </ligand>
</feature>
<evidence type="ECO:0000313" key="9">
    <source>
        <dbReference type="Proteomes" id="UP001500751"/>
    </source>
</evidence>
<dbReference type="Gene3D" id="3.40.1790.10">
    <property type="entry name" value="Indigoidine synthase domain"/>
    <property type="match status" value="1"/>
</dbReference>
<evidence type="ECO:0000256" key="5">
    <source>
        <dbReference type="ARBA" id="ARBA00023295"/>
    </source>
</evidence>
<comment type="subunit">
    <text evidence="6">Homotrimer.</text>
</comment>
<keyword evidence="5 6" id="KW-0326">Glycosidase</keyword>
<keyword evidence="3 6" id="KW-0464">Manganese</keyword>
<dbReference type="HAMAP" id="MF_01876">
    <property type="entry name" value="PsiMP_glycosidase"/>
    <property type="match status" value="1"/>
</dbReference>
<gene>
    <name evidence="6" type="primary">psuG</name>
    <name evidence="8" type="ORF">GCM10009839_65300</name>
</gene>
<dbReference type="SUPFAM" id="SSF110581">
    <property type="entry name" value="Indigoidine synthase A-like"/>
    <property type="match status" value="1"/>
</dbReference>
<feature type="binding site" evidence="6">
    <location>
        <begin position="138"/>
        <end position="140"/>
    </location>
    <ligand>
        <name>substrate</name>
    </ligand>
</feature>
<dbReference type="Proteomes" id="UP001500751">
    <property type="component" value="Unassembled WGS sequence"/>
</dbReference>
<organism evidence="8 9">
    <name type="scientific">Catenulispora yoronensis</name>
    <dbReference type="NCBI Taxonomy" id="450799"/>
    <lineage>
        <taxon>Bacteria</taxon>
        <taxon>Bacillati</taxon>
        <taxon>Actinomycetota</taxon>
        <taxon>Actinomycetes</taxon>
        <taxon>Catenulisporales</taxon>
        <taxon>Catenulisporaceae</taxon>
        <taxon>Catenulispora</taxon>
    </lineage>
</organism>
<keyword evidence="9" id="KW-1185">Reference proteome</keyword>
<evidence type="ECO:0000313" key="8">
    <source>
        <dbReference type="EMBL" id="GAA2050030.1"/>
    </source>
</evidence>
<dbReference type="RefSeq" id="WP_344669543.1">
    <property type="nucleotide sequence ID" value="NZ_BAAAQN010000048.1"/>
</dbReference>
<feature type="region of interest" description="Disordered" evidence="7">
    <location>
        <begin position="306"/>
        <end position="331"/>
    </location>
</feature>
<accession>A0ABP5GQ15</accession>
<sequence length="331" mass="34111">MSRFTLSPEVADAVGRRPVLALETSVVAGGLPYPANLELARAVDAAARAAGAVPARVAVLDGALHVGLTPAQLERIAEDPAAVKASIRDIGRVVAERRIGALTVSGAVHGARLAGIEALAVAGIGGVHRGAPSSFDVSADLPAFARNRVVVVCAGVKSILDAGLTLEWLETHSIPVVGYRCDEFPGYVSVSSGQRNPHRLDDLGLLARAVADHWDAGIDSGFLVTHPIAAEHGIPHDELEARIAEAEEAARQAQVTGPAITPFLLKELARSSGGQTSAANREVLISTTRLGAEFAVRLHEVRTERASAGTGAGTTFEGGGARAEAVSGALR</sequence>
<feature type="binding site" evidence="6">
    <location>
        <position position="84"/>
    </location>
    <ligand>
        <name>substrate</name>
    </ligand>
</feature>
<dbReference type="PANTHER" id="PTHR42909:SF1">
    <property type="entry name" value="CARBOHYDRATE KINASE PFKB DOMAIN-CONTAINING PROTEIN"/>
    <property type="match status" value="1"/>
</dbReference>
<dbReference type="EC" id="4.2.1.70" evidence="6"/>
<feature type="binding site" evidence="6">
    <location>
        <position position="104"/>
    </location>
    <ligand>
        <name>substrate</name>
    </ligand>
</feature>
<feature type="compositionally biased region" description="Gly residues" evidence="7">
    <location>
        <begin position="310"/>
        <end position="321"/>
    </location>
</feature>
<evidence type="ECO:0000256" key="6">
    <source>
        <dbReference type="HAMAP-Rule" id="MF_01876"/>
    </source>
</evidence>
<evidence type="ECO:0000256" key="4">
    <source>
        <dbReference type="ARBA" id="ARBA00023239"/>
    </source>
</evidence>
<dbReference type="EMBL" id="BAAAQN010000048">
    <property type="protein sequence ID" value="GAA2050030.1"/>
    <property type="molecule type" value="Genomic_DNA"/>
</dbReference>
<keyword evidence="4 6" id="KW-0456">Lyase</keyword>
<dbReference type="Pfam" id="PF04227">
    <property type="entry name" value="Indigoidine_A"/>
    <property type="match status" value="1"/>
</dbReference>